<evidence type="ECO:0000259" key="7">
    <source>
        <dbReference type="PROSITE" id="PS51085"/>
    </source>
</evidence>
<keyword evidence="3" id="KW-0001">2Fe-2S</keyword>
<evidence type="ECO:0000256" key="4">
    <source>
        <dbReference type="ARBA" id="ARBA00022827"/>
    </source>
</evidence>
<dbReference type="InterPro" id="IPR039261">
    <property type="entry name" value="FNR_nucleotide-bd"/>
</dbReference>
<dbReference type="CDD" id="cd00207">
    <property type="entry name" value="fer2"/>
    <property type="match status" value="1"/>
</dbReference>
<sequence>MGDKHRVRFEPVGIEIEVDEERTVLRQASEQGLMLMHGCKEGQCAACKSFVLDGDDIELDRYSTFALPDYEREEGFTLLCRAHVYEDVTIELLNFDEEMIRSGLPIVNAVAEVVSITHVTHDLRHLVLKLIEPAEMTFFPGQYVDIKVPGTGITRSFSMAATSGKELEFVIKVYPDGVFSSFLDQKLRVADRLELTGPFGVFTLRDAPDRDLVFVGGGAGLAPILALLRSMAERGVQRRAVFYYGARTAKDLCFVAEIEALRDKLTDFRFVPALSEPADGEDWDGEVGFITDVLARHEADLSGAHAYLCGPPPMVEAAMPLLASLGTPEKHIYYDKFTTTGGED</sequence>
<keyword evidence="1" id="KW-0813">Transport</keyword>
<dbReference type="PROSITE" id="PS00197">
    <property type="entry name" value="2FE2S_FER_1"/>
    <property type="match status" value="1"/>
</dbReference>
<keyword evidence="10" id="KW-1185">Reference proteome</keyword>
<dbReference type="InterPro" id="IPR012675">
    <property type="entry name" value="Beta-grasp_dom_sf"/>
</dbReference>
<feature type="domain" description="FAD-binding FR-type" evidence="8">
    <location>
        <begin position="106"/>
        <end position="205"/>
    </location>
</feature>
<gene>
    <name evidence="9" type="primary">ascD</name>
    <name evidence="9" type="ORF">Ade02nite_60290</name>
</gene>
<feature type="domain" description="2Fe-2S ferredoxin-type" evidence="7">
    <location>
        <begin position="5"/>
        <end position="96"/>
    </location>
</feature>
<dbReference type="PROSITE" id="PS51384">
    <property type="entry name" value="FAD_FR"/>
    <property type="match status" value="1"/>
</dbReference>
<evidence type="ECO:0000259" key="8">
    <source>
        <dbReference type="PROSITE" id="PS51384"/>
    </source>
</evidence>
<keyword evidence="6" id="KW-0411">Iron-sulfur</keyword>
<evidence type="ECO:0000256" key="2">
    <source>
        <dbReference type="ARBA" id="ARBA00022630"/>
    </source>
</evidence>
<dbReference type="Gene3D" id="3.10.20.30">
    <property type="match status" value="1"/>
</dbReference>
<dbReference type="PANTHER" id="PTHR43644:SF1">
    <property type="entry name" value="NAD(P)H-FLAVIN REDUCTASE"/>
    <property type="match status" value="1"/>
</dbReference>
<dbReference type="InterPro" id="IPR036010">
    <property type="entry name" value="2Fe-2S_ferredoxin-like_sf"/>
</dbReference>
<organism evidence="9 10">
    <name type="scientific">Paractinoplanes deccanensis</name>
    <dbReference type="NCBI Taxonomy" id="113561"/>
    <lineage>
        <taxon>Bacteria</taxon>
        <taxon>Bacillati</taxon>
        <taxon>Actinomycetota</taxon>
        <taxon>Actinomycetes</taxon>
        <taxon>Micromonosporales</taxon>
        <taxon>Micromonosporaceae</taxon>
        <taxon>Paractinoplanes</taxon>
    </lineage>
</organism>
<dbReference type="Pfam" id="PF00111">
    <property type="entry name" value="Fer2"/>
    <property type="match status" value="1"/>
</dbReference>
<dbReference type="SUPFAM" id="SSF52343">
    <property type="entry name" value="Ferredoxin reductase-like, C-terminal NADP-linked domain"/>
    <property type="match status" value="1"/>
</dbReference>
<dbReference type="Pfam" id="PF00175">
    <property type="entry name" value="NAD_binding_1"/>
    <property type="match status" value="1"/>
</dbReference>
<dbReference type="InterPro" id="IPR001433">
    <property type="entry name" value="OxRdtase_FAD/NAD-bd"/>
</dbReference>
<dbReference type="InterPro" id="IPR017938">
    <property type="entry name" value="Riboflavin_synthase-like_b-brl"/>
</dbReference>
<dbReference type="PANTHER" id="PTHR43644">
    <property type="entry name" value="NA(+)-TRANSLOCATING NADH-QUINONE REDUCTASE SUBUNIT"/>
    <property type="match status" value="1"/>
</dbReference>
<proteinExistence type="predicted"/>
<dbReference type="Gene3D" id="3.40.50.80">
    <property type="entry name" value="Nucleotide-binding domain of ferredoxin-NADP reductase (FNR) module"/>
    <property type="match status" value="1"/>
</dbReference>
<dbReference type="Pfam" id="PF00970">
    <property type="entry name" value="FAD_binding_6"/>
    <property type="match status" value="1"/>
</dbReference>
<keyword evidence="3" id="KW-0479">Metal-binding</keyword>
<dbReference type="InterPro" id="IPR006058">
    <property type="entry name" value="2Fe2S_fd_BS"/>
</dbReference>
<reference evidence="9 10" key="1">
    <citation type="submission" date="2021-01" db="EMBL/GenBank/DDBJ databases">
        <title>Whole genome shotgun sequence of Actinoplanes deccanensis NBRC 13994.</title>
        <authorList>
            <person name="Komaki H."/>
            <person name="Tamura T."/>
        </authorList>
    </citation>
    <scope>NUCLEOTIDE SEQUENCE [LARGE SCALE GENOMIC DNA]</scope>
    <source>
        <strain evidence="9 10">NBRC 13994</strain>
    </source>
</reference>
<dbReference type="InterPro" id="IPR001709">
    <property type="entry name" value="Flavoprot_Pyr_Nucl_cyt_Rdtase"/>
</dbReference>
<evidence type="ECO:0000256" key="3">
    <source>
        <dbReference type="ARBA" id="ARBA00022714"/>
    </source>
</evidence>
<keyword evidence="5" id="KW-0408">Iron</keyword>
<keyword evidence="2" id="KW-0285">Flavoprotein</keyword>
<protein>
    <submittedName>
        <fullName evidence="9">CDP-6-deoxy-delta-3,4-glucoseen reductase</fullName>
    </submittedName>
</protein>
<dbReference type="RefSeq" id="WP_203771297.1">
    <property type="nucleotide sequence ID" value="NZ_BAAABO010000002.1"/>
</dbReference>
<accession>A0ABQ3YBN1</accession>
<dbReference type="EMBL" id="BOMI01000118">
    <property type="protein sequence ID" value="GID77388.1"/>
    <property type="molecule type" value="Genomic_DNA"/>
</dbReference>
<dbReference type="InterPro" id="IPR008333">
    <property type="entry name" value="Cbr1-like_FAD-bd_dom"/>
</dbReference>
<dbReference type="Gene3D" id="2.40.30.10">
    <property type="entry name" value="Translation factors"/>
    <property type="match status" value="1"/>
</dbReference>
<evidence type="ECO:0000313" key="10">
    <source>
        <dbReference type="Proteomes" id="UP000609879"/>
    </source>
</evidence>
<evidence type="ECO:0000256" key="1">
    <source>
        <dbReference type="ARBA" id="ARBA00022448"/>
    </source>
</evidence>
<evidence type="ECO:0000256" key="6">
    <source>
        <dbReference type="ARBA" id="ARBA00023014"/>
    </source>
</evidence>
<dbReference type="PRINTS" id="PR00371">
    <property type="entry name" value="FPNCR"/>
</dbReference>
<dbReference type="PROSITE" id="PS51085">
    <property type="entry name" value="2FE2S_FER_2"/>
    <property type="match status" value="1"/>
</dbReference>
<evidence type="ECO:0000313" key="9">
    <source>
        <dbReference type="EMBL" id="GID77388.1"/>
    </source>
</evidence>
<dbReference type="SUPFAM" id="SSF54292">
    <property type="entry name" value="2Fe-2S ferredoxin-like"/>
    <property type="match status" value="1"/>
</dbReference>
<comment type="caution">
    <text evidence="9">The sequence shown here is derived from an EMBL/GenBank/DDBJ whole genome shotgun (WGS) entry which is preliminary data.</text>
</comment>
<evidence type="ECO:0000256" key="5">
    <source>
        <dbReference type="ARBA" id="ARBA00023004"/>
    </source>
</evidence>
<dbReference type="Proteomes" id="UP000609879">
    <property type="component" value="Unassembled WGS sequence"/>
</dbReference>
<dbReference type="PRINTS" id="PR00410">
    <property type="entry name" value="PHEHYDRXLASE"/>
</dbReference>
<dbReference type="InterPro" id="IPR017927">
    <property type="entry name" value="FAD-bd_FR_type"/>
</dbReference>
<name>A0ABQ3YBN1_9ACTN</name>
<dbReference type="SUPFAM" id="SSF63380">
    <property type="entry name" value="Riboflavin synthase domain-like"/>
    <property type="match status" value="1"/>
</dbReference>
<dbReference type="InterPro" id="IPR001041">
    <property type="entry name" value="2Fe-2S_ferredoxin-type"/>
</dbReference>
<keyword evidence="4" id="KW-0274">FAD</keyword>